<keyword evidence="3" id="KW-1185">Reference proteome</keyword>
<evidence type="ECO:0000313" key="2">
    <source>
        <dbReference type="EMBL" id="TDE00753.1"/>
    </source>
</evidence>
<feature type="domain" description="DUF7507" evidence="1">
    <location>
        <begin position="1546"/>
        <end position="1657"/>
    </location>
</feature>
<name>A0A4R5CSS8_9FLAO</name>
<accession>A0A4R5CSS8</accession>
<feature type="domain" description="DUF7507" evidence="1">
    <location>
        <begin position="1428"/>
        <end position="1531"/>
    </location>
</feature>
<feature type="non-terminal residue" evidence="2">
    <location>
        <position position="1815"/>
    </location>
</feature>
<dbReference type="Pfam" id="PF24346">
    <property type="entry name" value="DUF7507"/>
    <property type="match status" value="3"/>
</dbReference>
<protein>
    <recommendedName>
        <fullName evidence="1">DUF7507 domain-containing protein</fullName>
    </recommendedName>
</protein>
<proteinExistence type="predicted"/>
<dbReference type="InterPro" id="IPR055354">
    <property type="entry name" value="DUF7507"/>
</dbReference>
<comment type="caution">
    <text evidence="2">The sequence shown here is derived from an EMBL/GenBank/DDBJ whole genome shotgun (WGS) entry which is preliminary data.</text>
</comment>
<evidence type="ECO:0000313" key="3">
    <source>
        <dbReference type="Proteomes" id="UP000294597"/>
    </source>
</evidence>
<reference evidence="2 3" key="1">
    <citation type="submission" date="2019-03" db="EMBL/GenBank/DDBJ databases">
        <title>Flavobacterium TSA-D2 sp. nov., isolated from arctic soil.</title>
        <authorList>
            <person name="Chaudhary D.K."/>
        </authorList>
    </citation>
    <scope>NUCLEOTIDE SEQUENCE [LARGE SCALE GENOMIC DNA]</scope>
    <source>
        <strain evidence="2 3">TSA-D2</strain>
    </source>
</reference>
<dbReference type="Proteomes" id="UP000294597">
    <property type="component" value="Unassembled WGS sequence"/>
</dbReference>
<sequence length="1815" mass="185978">MKSNLLNQKLKQTILFALLLLFISITSGYGQESGTDGNYCPGPGLPGDEYATGVFFNTIVSSSPSSTCQIGTIRAKVDTNNQVLKLGMNIGNGGSALFRLYLDTDNNPLTGLTSDNFGGALTVAGAEIILEINSNASTFKVYSGAGSTLTPFPLPLPTGLEAHSGGTACNGSGATFLEFNIPFGSINLNICTANNPGVINITKLASVSGNSASSSRCIDTPLTFGIPLKGSVGPSTTVCSGTNSTILTVSGLTSGSSIIRWEYSVNGGAWQSDLTNTTSTYTATNLNLTTKYRAVFSNSGLCGGNGIETSDATITVTPSPIANAGPDQTKCNNPIFTLAAVPTSGTGAWSFVGASGTAVITTPTSATSTVTSVPTDMNITLRWTETNGNCSSTDDVVIRNNAQSIAAAGADQTKCNNPMFTLAAVPTVGSGAWTFVGASGTAVITTPTSATSTVTSVPTDLNITLRWTETNGNCSSTDDVVIRNNTQSIAAAGADQTKCNSSMFTLAAVPTVGTGAWTFVGASGTAIITTPTSATSTVTSVPSDMNITLRWTETNGNCSSTDDVVIRNNAQSIAAAGADQTKCNNPMFTLAAVPTVGTGAWTFVGASGTAIITTPTSATSTVTSVPTDMNITLRWTETNGNCSSTDDVVIRNNAQSIAAAGPDQTKCNNPMFTLAAVPTVGTGAWTFVGASGTAVITTPTSATSTVTSVPTDMNITLRWTETNGNCSSTDDVVIRNNAQSIAAAGADQTKCNNPMFTLAAVPTVGSGAWTFVGASGTAVITTPTSATSTVTSVPTDMNITLRWTETNGNCSSTDDVVIRNNAQSIAAAGADQTKCNNPMFTLAAVPTVGTGAWSFVGASGTAVITTPNSATSTVNSVPTDINITLRWTETNGNCSSTDDVVIRNNAQSIAAAGADQTKCNNPMFTLAAVPTVGTGAWTFVGASSTAVITTPTSANSTVTSVPSDMTITLRWTETNGNCSSTDDIIIRNNAQSIAAAGADQTKCNNPMFTLAAVPTVGSGAWSFVGASGTAVITTPTSATSTVTSVPSDMNITLRWTETNGNCSSTDDVVIRNNAQSIAAAGADQTKCNNPMFTLAAVPTVGSGAWTFVGASGTAVITTPTSATSTLTSVPTDMNITLRWTETNGNCSSTDDVVIRNNAQSIAAAGADQTKCNNPMFTLAAVPTVGTGAWSFVGASGTAVITTPTSATSTVTSVPTDMNITLRWTETNGNCSSTDDVVIRNNAQSIAAAGADQTKCNNPMFTLAAVPTVGTGAWTFVGASGTAVITTPSSATSTVTSVPSDMNITLRWTENNGNCSSTDDIIIRNNALPTIATAANAASVCFSENVQSTPLTYNATSGTPTMYSIVWDAIPSNNFAAVTNVTLLTSPISLIIPAGTAAGTYTGTITVKNANGCVSNTKTFSVTVNKCDIVLLKESKLNSTGNCTSSEDTITYTFTVTNPGTAPITDIRITDDLLDSSNPIVPIIYTSGDNGNNTLEGTETWIYTAIYPISQNDINTGNVTNNATVNGKVLGNDVMGSSSSVTRLCQNPDITIIKSNDITIGENGCATLVVGDVVTYTFTVKNSGNVSLNNVNVVDNHIGLSAIALISGDTNNNSILEVTETWVYTATYAVNQTDIDNGRITNQASVNAATPDASSVTAQSNNNIPDVITICTDASISIAKTNDITVGENGCATLVVGDLVTYTFTVKNSGNVSLNNVNVVDNHIGLSAIALISGDTNNNSILEVTETWVYTATYAVNQTDIDNGRITNQASVNAATPDASSVTAQSNNNIPDVITICTDASISIAKTNDITVGENG</sequence>
<dbReference type="InterPro" id="IPR047589">
    <property type="entry name" value="DUF11_rpt"/>
</dbReference>
<feature type="domain" description="DUF7507" evidence="1">
    <location>
        <begin position="1673"/>
        <end position="1783"/>
    </location>
</feature>
<dbReference type="NCBIfam" id="TIGR01451">
    <property type="entry name" value="B_ant_repeat"/>
    <property type="match status" value="3"/>
</dbReference>
<organism evidence="2 3">
    <name type="scientific">Flavobacterium hiemivividum</name>
    <dbReference type="NCBI Taxonomy" id="2541734"/>
    <lineage>
        <taxon>Bacteria</taxon>
        <taxon>Pseudomonadati</taxon>
        <taxon>Bacteroidota</taxon>
        <taxon>Flavobacteriia</taxon>
        <taxon>Flavobacteriales</taxon>
        <taxon>Flavobacteriaceae</taxon>
        <taxon>Flavobacterium</taxon>
    </lineage>
</organism>
<evidence type="ECO:0000259" key="1">
    <source>
        <dbReference type="Pfam" id="PF24346"/>
    </source>
</evidence>
<dbReference type="EMBL" id="SMFO01000022">
    <property type="protein sequence ID" value="TDE00753.1"/>
    <property type="molecule type" value="Genomic_DNA"/>
</dbReference>
<dbReference type="RefSeq" id="WP_132113222.1">
    <property type="nucleotide sequence ID" value="NZ_SMFO01000022.1"/>
</dbReference>
<gene>
    <name evidence="2" type="ORF">E0F98_15810</name>
</gene>